<dbReference type="PANTHER" id="PTHR34285">
    <property type="entry name" value="OS08G0510800 PROTEIN"/>
    <property type="match status" value="1"/>
</dbReference>
<reference evidence="3" key="1">
    <citation type="journal article" date="2019" name="Gigascience">
        <title>De novo genome assembly of the endangered Acer yangbiense, a plant species with extremely small populations endemic to Yunnan Province, China.</title>
        <authorList>
            <person name="Yang J."/>
            <person name="Wariss H.M."/>
            <person name="Tao L."/>
            <person name="Zhang R."/>
            <person name="Yun Q."/>
            <person name="Hollingsworth P."/>
            <person name="Dao Z."/>
            <person name="Luo G."/>
            <person name="Guo H."/>
            <person name="Ma Y."/>
            <person name="Sun W."/>
        </authorList>
    </citation>
    <scope>NUCLEOTIDE SEQUENCE [LARGE SCALE GENOMIC DNA]</scope>
    <source>
        <strain evidence="3">cv. Malutang</strain>
    </source>
</reference>
<proteinExistence type="predicted"/>
<name>A0A5C7HD00_9ROSI</name>
<feature type="compositionally biased region" description="Polar residues" evidence="1">
    <location>
        <begin position="158"/>
        <end position="173"/>
    </location>
</feature>
<dbReference type="EMBL" id="VAHF01000009">
    <property type="protein sequence ID" value="TXG54342.1"/>
    <property type="molecule type" value="Genomic_DNA"/>
</dbReference>
<gene>
    <name evidence="2" type="ORF">EZV62_019598</name>
</gene>
<evidence type="ECO:0000256" key="1">
    <source>
        <dbReference type="SAM" id="MobiDB-lite"/>
    </source>
</evidence>
<accession>A0A5C7HD00</accession>
<keyword evidence="3" id="KW-1185">Reference proteome</keyword>
<evidence type="ECO:0000313" key="2">
    <source>
        <dbReference type="EMBL" id="TXG54342.1"/>
    </source>
</evidence>
<feature type="compositionally biased region" description="Low complexity" evidence="1">
    <location>
        <begin position="140"/>
        <end position="153"/>
    </location>
</feature>
<dbReference type="Proteomes" id="UP000323000">
    <property type="component" value="Chromosome 9"/>
</dbReference>
<comment type="caution">
    <text evidence="2">The sequence shown here is derived from an EMBL/GenBank/DDBJ whole genome shotgun (WGS) entry which is preliminary data.</text>
</comment>
<evidence type="ECO:0000313" key="3">
    <source>
        <dbReference type="Proteomes" id="UP000323000"/>
    </source>
</evidence>
<sequence length="404" mass="44089">MKLSLKLQDERHQNPPPVLRAKIPITIFNQPFTSSLTTTATSATPQDLSFSLSTNFSSGPSIRLTYTPVSTTTTATTTTTSPFSLSLKSGLGLFGSPYDSPLTFSAHFSLSPTNPSPVTPSFFLHFKPQFGNFSLHKTTSSSNPSPRISGSHSVSGAHLQSGSSSNSKFANGSVSTEASDWQDLKLEPCNANENGFANFNPSFYNGVDSSNGIGFVKEKAMVWRDGKKGGFLTGISIKANTVLPVTKGVMVNLRWGVNFPADSEVKFPYLTVNKIVIERIEKVEEVEKKRKKKNVESKEGDLELLKGMCFWMKRDLEVLEKENRDMKQCLEEMRMGVSARIHRGGSNGSGKKVPTSSSESFGDFEKWRGKKNGEGNGQTELKKSVSQADDLESQLQKAIKAASS</sequence>
<dbReference type="PANTHER" id="PTHR34285:SF6">
    <property type="entry name" value="TRANSMEMBRANE PROTEIN"/>
    <property type="match status" value="1"/>
</dbReference>
<dbReference type="OrthoDB" id="693868at2759"/>
<feature type="region of interest" description="Disordered" evidence="1">
    <location>
        <begin position="137"/>
        <end position="173"/>
    </location>
</feature>
<protein>
    <submittedName>
        <fullName evidence="2">Uncharacterized protein</fullName>
    </submittedName>
</protein>
<feature type="compositionally biased region" description="Basic and acidic residues" evidence="1">
    <location>
        <begin position="363"/>
        <end position="373"/>
    </location>
</feature>
<dbReference type="AlphaFoldDB" id="A0A5C7HD00"/>
<feature type="region of interest" description="Disordered" evidence="1">
    <location>
        <begin position="340"/>
        <end position="390"/>
    </location>
</feature>
<organism evidence="2 3">
    <name type="scientific">Acer yangbiense</name>
    <dbReference type="NCBI Taxonomy" id="1000413"/>
    <lineage>
        <taxon>Eukaryota</taxon>
        <taxon>Viridiplantae</taxon>
        <taxon>Streptophyta</taxon>
        <taxon>Embryophyta</taxon>
        <taxon>Tracheophyta</taxon>
        <taxon>Spermatophyta</taxon>
        <taxon>Magnoliopsida</taxon>
        <taxon>eudicotyledons</taxon>
        <taxon>Gunneridae</taxon>
        <taxon>Pentapetalae</taxon>
        <taxon>rosids</taxon>
        <taxon>malvids</taxon>
        <taxon>Sapindales</taxon>
        <taxon>Sapindaceae</taxon>
        <taxon>Hippocastanoideae</taxon>
        <taxon>Acereae</taxon>
        <taxon>Acer</taxon>
    </lineage>
</organism>